<reference evidence="2" key="1">
    <citation type="journal article" date="2017" name="Nat. Microbiol.">
        <title>Global analysis of biosynthetic gene clusters reveals vast potential of secondary metabolite production in Penicillium species.</title>
        <authorList>
            <person name="Nielsen J.C."/>
            <person name="Grijseels S."/>
            <person name="Prigent S."/>
            <person name="Ji B."/>
            <person name="Dainat J."/>
            <person name="Nielsen K.F."/>
            <person name="Frisvad J.C."/>
            <person name="Workman M."/>
            <person name="Nielsen J."/>
        </authorList>
    </citation>
    <scope>NUCLEOTIDE SEQUENCE [LARGE SCALE GENOMIC DNA]</scope>
    <source>
        <strain evidence="2">IBT 14082</strain>
    </source>
</reference>
<dbReference type="Proteomes" id="UP000191342">
    <property type="component" value="Unassembled WGS sequence"/>
</dbReference>
<dbReference type="EMBL" id="MLQL01000007">
    <property type="protein sequence ID" value="OQE25969.1"/>
    <property type="molecule type" value="Genomic_DNA"/>
</dbReference>
<evidence type="ECO:0000313" key="2">
    <source>
        <dbReference type="Proteomes" id="UP000191342"/>
    </source>
</evidence>
<dbReference type="AlphaFoldDB" id="A0A1V6TJC5"/>
<comment type="caution">
    <text evidence="1">The sequence shown here is derived from an EMBL/GenBank/DDBJ whole genome shotgun (WGS) entry which is preliminary data.</text>
</comment>
<gene>
    <name evidence="1" type="ORF">PENFLA_c007G05305</name>
</gene>
<organism evidence="1 2">
    <name type="scientific">Penicillium flavigenum</name>
    <dbReference type="NCBI Taxonomy" id="254877"/>
    <lineage>
        <taxon>Eukaryota</taxon>
        <taxon>Fungi</taxon>
        <taxon>Dikarya</taxon>
        <taxon>Ascomycota</taxon>
        <taxon>Pezizomycotina</taxon>
        <taxon>Eurotiomycetes</taxon>
        <taxon>Eurotiomycetidae</taxon>
        <taxon>Eurotiales</taxon>
        <taxon>Aspergillaceae</taxon>
        <taxon>Penicillium</taxon>
    </lineage>
</organism>
<keyword evidence="2" id="KW-1185">Reference proteome</keyword>
<accession>A0A1V6TJC5</accession>
<proteinExistence type="predicted"/>
<sequence>MPKAEALTGKPKAQQRLTVDIHTLINDVSSMKGIGFATSIAGITESTRMLICLDHKHGCEEQFPNSISFFKNAHIIAGINLVR</sequence>
<evidence type="ECO:0000313" key="1">
    <source>
        <dbReference type="EMBL" id="OQE25969.1"/>
    </source>
</evidence>
<protein>
    <submittedName>
        <fullName evidence="1">Uncharacterized protein</fullName>
    </submittedName>
</protein>
<name>A0A1V6TJC5_9EURO</name>